<reference evidence="3" key="1">
    <citation type="journal article" date="2020" name="Stud. Mycol.">
        <title>101 Dothideomycetes genomes: a test case for predicting lifestyles and emergence of pathogens.</title>
        <authorList>
            <person name="Haridas S."/>
            <person name="Albert R."/>
            <person name="Binder M."/>
            <person name="Bloem J."/>
            <person name="Labutti K."/>
            <person name="Salamov A."/>
            <person name="Andreopoulos B."/>
            <person name="Baker S."/>
            <person name="Barry K."/>
            <person name="Bills G."/>
            <person name="Bluhm B."/>
            <person name="Cannon C."/>
            <person name="Castanera R."/>
            <person name="Culley D."/>
            <person name="Daum C."/>
            <person name="Ezra D."/>
            <person name="Gonzalez J."/>
            <person name="Henrissat B."/>
            <person name="Kuo A."/>
            <person name="Liang C."/>
            <person name="Lipzen A."/>
            <person name="Lutzoni F."/>
            <person name="Magnuson J."/>
            <person name="Mondo S."/>
            <person name="Nolan M."/>
            <person name="Ohm R."/>
            <person name="Pangilinan J."/>
            <person name="Park H.-J."/>
            <person name="Ramirez L."/>
            <person name="Alfaro M."/>
            <person name="Sun H."/>
            <person name="Tritt A."/>
            <person name="Yoshinaga Y."/>
            <person name="Zwiers L.-H."/>
            <person name="Turgeon B."/>
            <person name="Goodwin S."/>
            <person name="Spatafora J."/>
            <person name="Crous P."/>
            <person name="Grigoriev I."/>
        </authorList>
    </citation>
    <scope>NUCLEOTIDE SEQUENCE</scope>
    <source>
        <strain evidence="3">CBS 122367</strain>
    </source>
</reference>
<evidence type="ECO:0000313" key="3">
    <source>
        <dbReference type="EMBL" id="KAF2678621.1"/>
    </source>
</evidence>
<gene>
    <name evidence="3" type="ORF">K458DRAFT_491041</name>
</gene>
<dbReference type="Gene3D" id="1.25.40.20">
    <property type="entry name" value="Ankyrin repeat-containing domain"/>
    <property type="match status" value="1"/>
</dbReference>
<dbReference type="SMART" id="SM00248">
    <property type="entry name" value="ANK"/>
    <property type="match status" value="6"/>
</dbReference>
<dbReference type="OrthoDB" id="4772757at2759"/>
<keyword evidence="1" id="KW-0677">Repeat</keyword>
<dbReference type="AlphaFoldDB" id="A0A6G1IKZ8"/>
<sequence length="584" mass="66869">MLLLDIPLDCFRYLIAFIARDFDYHENTFDFLSLRLINRTMNQEILRALVTPSFYQWDRDNWGVRTLETGPFFRRFRGSFPSSRERLPFPSSYPEFVASFIESKPHVDVRTPWNTNVASVIHHIVDGILSEDGLSLNDTSRKGILNRLCRQFLEMREWRTRISWWACEIYETSRMAVMHFPEETDSMEFNMLLASIVLGRRTSFLGLEDIPGLLTSKGDPLTTLMSRKSIVFGTLLEVCIKSGQIELVATLLNGVALDINDESFNALEMAVQSDNLDILHLLFSRYDFTRPSPEPTRIERLMRQAVDNDRTDAALYMIQEFQLLEPAHIQTWFLCAAMQNNFAFVEAILAMFSDNCHILARLKNGDSRWVLGPVVFMGHQDMLRFLLDRGFKCDHTTLMLAAVGGGHISMVRFLMNDCGLHWDNSASTWVNPLFVAVIHATPRHTALIETLFTDPDLFKKHNISAKTLFSTAHAHTELFRHACGHGHVFLVRKFAEAGVDLNHLEGYEDTPPLLVALLAGQTAVVNALIELGAAPIDPMKTKFSEGFEKGSFPEVWFRREVSHLNWRSTDMRPSGSRIKILRYR</sequence>
<organism evidence="3 4">
    <name type="scientific">Lentithecium fluviatile CBS 122367</name>
    <dbReference type="NCBI Taxonomy" id="1168545"/>
    <lineage>
        <taxon>Eukaryota</taxon>
        <taxon>Fungi</taxon>
        <taxon>Dikarya</taxon>
        <taxon>Ascomycota</taxon>
        <taxon>Pezizomycotina</taxon>
        <taxon>Dothideomycetes</taxon>
        <taxon>Pleosporomycetidae</taxon>
        <taxon>Pleosporales</taxon>
        <taxon>Massarineae</taxon>
        <taxon>Lentitheciaceae</taxon>
        <taxon>Lentithecium</taxon>
    </lineage>
</organism>
<dbReference type="Proteomes" id="UP000799291">
    <property type="component" value="Unassembled WGS sequence"/>
</dbReference>
<proteinExistence type="predicted"/>
<accession>A0A6G1IKZ8</accession>
<protein>
    <submittedName>
        <fullName evidence="3">Ankyrin</fullName>
    </submittedName>
</protein>
<dbReference type="InterPro" id="IPR002110">
    <property type="entry name" value="Ankyrin_rpt"/>
</dbReference>
<name>A0A6G1IKZ8_9PLEO</name>
<dbReference type="PANTHER" id="PTHR24198">
    <property type="entry name" value="ANKYRIN REPEAT AND PROTEIN KINASE DOMAIN-CONTAINING PROTEIN"/>
    <property type="match status" value="1"/>
</dbReference>
<keyword evidence="2" id="KW-0040">ANK repeat</keyword>
<dbReference type="PANTHER" id="PTHR24198:SF165">
    <property type="entry name" value="ANKYRIN REPEAT-CONTAINING PROTEIN-RELATED"/>
    <property type="match status" value="1"/>
</dbReference>
<dbReference type="SUPFAM" id="SSF48403">
    <property type="entry name" value="Ankyrin repeat"/>
    <property type="match status" value="1"/>
</dbReference>
<dbReference type="InterPro" id="IPR036770">
    <property type="entry name" value="Ankyrin_rpt-contain_sf"/>
</dbReference>
<keyword evidence="4" id="KW-1185">Reference proteome</keyword>
<evidence type="ECO:0000256" key="2">
    <source>
        <dbReference type="ARBA" id="ARBA00023043"/>
    </source>
</evidence>
<evidence type="ECO:0000256" key="1">
    <source>
        <dbReference type="ARBA" id="ARBA00022737"/>
    </source>
</evidence>
<evidence type="ECO:0000313" key="4">
    <source>
        <dbReference type="Proteomes" id="UP000799291"/>
    </source>
</evidence>
<dbReference type="EMBL" id="MU005610">
    <property type="protein sequence ID" value="KAF2678621.1"/>
    <property type="molecule type" value="Genomic_DNA"/>
</dbReference>